<evidence type="ECO:0000256" key="5">
    <source>
        <dbReference type="ARBA" id="ARBA00023004"/>
    </source>
</evidence>
<evidence type="ECO:0000256" key="4">
    <source>
        <dbReference type="ARBA" id="ARBA00023002"/>
    </source>
</evidence>
<feature type="transmembrane region" description="Helical" evidence="8">
    <location>
        <begin position="12"/>
        <end position="33"/>
    </location>
</feature>
<protein>
    <recommendedName>
        <fullName evidence="11">Cytochrome P450</fullName>
    </recommendedName>
</protein>
<dbReference type="Gene3D" id="1.10.630.10">
    <property type="entry name" value="Cytochrome P450"/>
    <property type="match status" value="1"/>
</dbReference>
<proteinExistence type="inferred from homology"/>
<evidence type="ECO:0000256" key="8">
    <source>
        <dbReference type="SAM" id="Phobius"/>
    </source>
</evidence>
<comment type="similarity">
    <text evidence="2 7">Belongs to the cytochrome P450 family.</text>
</comment>
<keyword evidence="8" id="KW-1133">Transmembrane helix</keyword>
<dbReference type="Proteomes" id="UP000237144">
    <property type="component" value="Unassembled WGS sequence"/>
</dbReference>
<dbReference type="SUPFAM" id="SSF48264">
    <property type="entry name" value="Cytochrome P450"/>
    <property type="match status" value="1"/>
</dbReference>
<evidence type="ECO:0000256" key="1">
    <source>
        <dbReference type="ARBA" id="ARBA00001971"/>
    </source>
</evidence>
<evidence type="ECO:0000313" key="10">
    <source>
        <dbReference type="Proteomes" id="UP000237144"/>
    </source>
</evidence>
<dbReference type="STRING" id="741276.A0A2S5B1Y0"/>
<dbReference type="AlphaFoldDB" id="A0A2S5B1Y0"/>
<dbReference type="PANTHER" id="PTHR24305">
    <property type="entry name" value="CYTOCHROME P450"/>
    <property type="match status" value="1"/>
</dbReference>
<keyword evidence="8" id="KW-0812">Transmembrane</keyword>
<dbReference type="InterPro" id="IPR050121">
    <property type="entry name" value="Cytochrome_P450_monoxygenase"/>
</dbReference>
<dbReference type="PRINTS" id="PR00385">
    <property type="entry name" value="P450"/>
</dbReference>
<keyword evidence="8" id="KW-0472">Membrane</keyword>
<comment type="caution">
    <text evidence="9">The sequence shown here is derived from an EMBL/GenBank/DDBJ whole genome shotgun (WGS) entry which is preliminary data.</text>
</comment>
<dbReference type="PRINTS" id="PR00463">
    <property type="entry name" value="EP450I"/>
</dbReference>
<dbReference type="PROSITE" id="PS00086">
    <property type="entry name" value="CYTOCHROME_P450"/>
    <property type="match status" value="1"/>
</dbReference>
<dbReference type="InterPro" id="IPR002401">
    <property type="entry name" value="Cyt_P450_E_grp-I"/>
</dbReference>
<keyword evidence="7" id="KW-0503">Monooxygenase</keyword>
<dbReference type="GO" id="GO:0016705">
    <property type="term" value="F:oxidoreductase activity, acting on paired donors, with incorporation or reduction of molecular oxygen"/>
    <property type="evidence" value="ECO:0007669"/>
    <property type="project" value="InterPro"/>
</dbReference>
<organism evidence="9 10">
    <name type="scientific">Rhodotorula taiwanensis</name>
    <dbReference type="NCBI Taxonomy" id="741276"/>
    <lineage>
        <taxon>Eukaryota</taxon>
        <taxon>Fungi</taxon>
        <taxon>Dikarya</taxon>
        <taxon>Basidiomycota</taxon>
        <taxon>Pucciniomycotina</taxon>
        <taxon>Microbotryomycetes</taxon>
        <taxon>Sporidiobolales</taxon>
        <taxon>Sporidiobolaceae</taxon>
        <taxon>Rhodotorula</taxon>
    </lineage>
</organism>
<dbReference type="InterPro" id="IPR017972">
    <property type="entry name" value="Cyt_P450_CS"/>
</dbReference>
<feature type="binding site" description="axial binding residue" evidence="6">
    <location>
        <position position="428"/>
    </location>
    <ligand>
        <name>heme</name>
        <dbReference type="ChEBI" id="CHEBI:30413"/>
    </ligand>
    <ligandPart>
        <name>Fe</name>
        <dbReference type="ChEBI" id="CHEBI:18248"/>
    </ligandPart>
</feature>
<keyword evidence="5 6" id="KW-0408">Iron</keyword>
<evidence type="ECO:0000256" key="6">
    <source>
        <dbReference type="PIRSR" id="PIRSR602401-1"/>
    </source>
</evidence>
<keyword evidence="3 6" id="KW-0479">Metal-binding</keyword>
<evidence type="ECO:0000256" key="3">
    <source>
        <dbReference type="ARBA" id="ARBA00022723"/>
    </source>
</evidence>
<keyword evidence="6 7" id="KW-0349">Heme</keyword>
<sequence length="506" mass="54918">MSDMHAIVPSLDALASSAGLVLGVVVLTCYFLHPLAGIPGPLRAQSGLGGWQTVRAAKRDFGWKLAELHDRHGAFVRIGRNSVSVVDPAAKVTSPSLLATLDHDEHNLARRGVSPAFSMNLLLDLEEFVDSAFDDFIATSGKSRATIDLGTMLQFLAMDVVGELAFGQGFGLSKAGRDTGDYLPMLDAYTASACLSGTQPWARPILHRWLTRKLGSSGAAALGAKASVAVSRRLAELDKAAQAGDDSNLRKDVLSKLMSAKNPDGSPFSIAQVKVQANSILGAGSDTTSITFRALLAYIVRDPAVYNKVMQELEGAAEEGIVSLPLSYAAAQKLDYFQACLKETLRLHPAVPWVLPRIIPPGGASVACHHFAAGVEVAMSPYVFPRRKEAYGDDAEMFRPERWLEATAEEKKRFDRNLLTFGQGNRICVGKNIALMELSKLAPSVLYRYNLAFTPRRQAGSPHTLPGRAIDGRLDDKEPWHCESQWFSHQKDFWVDVSIRSGSQAM</sequence>
<dbReference type="GO" id="GO:0004497">
    <property type="term" value="F:monooxygenase activity"/>
    <property type="evidence" value="ECO:0007669"/>
    <property type="project" value="UniProtKB-KW"/>
</dbReference>
<evidence type="ECO:0008006" key="11">
    <source>
        <dbReference type="Google" id="ProtNLM"/>
    </source>
</evidence>
<dbReference type="InterPro" id="IPR036396">
    <property type="entry name" value="Cyt_P450_sf"/>
</dbReference>
<gene>
    <name evidence="9" type="ORF">BMF94_6204</name>
</gene>
<evidence type="ECO:0000256" key="7">
    <source>
        <dbReference type="RuleBase" id="RU000461"/>
    </source>
</evidence>
<name>A0A2S5B1Y0_9BASI</name>
<keyword evidence="10" id="KW-1185">Reference proteome</keyword>
<comment type="cofactor">
    <cofactor evidence="1 6">
        <name>heme</name>
        <dbReference type="ChEBI" id="CHEBI:30413"/>
    </cofactor>
</comment>
<evidence type="ECO:0000256" key="2">
    <source>
        <dbReference type="ARBA" id="ARBA00010617"/>
    </source>
</evidence>
<dbReference type="Pfam" id="PF00067">
    <property type="entry name" value="p450"/>
    <property type="match status" value="1"/>
</dbReference>
<dbReference type="InterPro" id="IPR001128">
    <property type="entry name" value="Cyt_P450"/>
</dbReference>
<dbReference type="EMBL" id="PJQD01000097">
    <property type="protein sequence ID" value="POY70792.1"/>
    <property type="molecule type" value="Genomic_DNA"/>
</dbReference>
<accession>A0A2S5B1Y0</accession>
<reference evidence="9 10" key="1">
    <citation type="journal article" date="2018" name="Front. Microbiol.">
        <title>Prospects for Fungal Bioremediation of Acidic Radioactive Waste Sites: Characterization and Genome Sequence of Rhodotorula taiwanensis MD1149.</title>
        <authorList>
            <person name="Tkavc R."/>
            <person name="Matrosova V.Y."/>
            <person name="Grichenko O.E."/>
            <person name="Gostincar C."/>
            <person name="Volpe R.P."/>
            <person name="Klimenkova P."/>
            <person name="Gaidamakova E.K."/>
            <person name="Zhou C.E."/>
            <person name="Stewart B.J."/>
            <person name="Lyman M.G."/>
            <person name="Malfatti S.A."/>
            <person name="Rubinfeld B."/>
            <person name="Courtot M."/>
            <person name="Singh J."/>
            <person name="Dalgard C.L."/>
            <person name="Hamilton T."/>
            <person name="Frey K.G."/>
            <person name="Gunde-Cimerman N."/>
            <person name="Dugan L."/>
            <person name="Daly M.J."/>
        </authorList>
    </citation>
    <scope>NUCLEOTIDE SEQUENCE [LARGE SCALE GENOMIC DNA]</scope>
    <source>
        <strain evidence="9 10">MD1149</strain>
    </source>
</reference>
<dbReference type="OrthoDB" id="1470350at2759"/>
<dbReference type="PANTHER" id="PTHR24305:SF166">
    <property type="entry name" value="CYTOCHROME P450 12A4, MITOCHONDRIAL-RELATED"/>
    <property type="match status" value="1"/>
</dbReference>
<dbReference type="GO" id="GO:0020037">
    <property type="term" value="F:heme binding"/>
    <property type="evidence" value="ECO:0007669"/>
    <property type="project" value="InterPro"/>
</dbReference>
<dbReference type="GO" id="GO:0005506">
    <property type="term" value="F:iron ion binding"/>
    <property type="evidence" value="ECO:0007669"/>
    <property type="project" value="InterPro"/>
</dbReference>
<evidence type="ECO:0000313" key="9">
    <source>
        <dbReference type="EMBL" id="POY70792.1"/>
    </source>
</evidence>
<keyword evidence="4 7" id="KW-0560">Oxidoreductase</keyword>